<dbReference type="Proteomes" id="UP000078200">
    <property type="component" value="Unassembled WGS sequence"/>
</dbReference>
<evidence type="ECO:0000313" key="2">
    <source>
        <dbReference type="Proteomes" id="UP000078200"/>
    </source>
</evidence>
<dbReference type="EnsemblMetazoa" id="GAUT014570-RA">
    <property type="protein sequence ID" value="GAUT014570-PA"/>
    <property type="gene ID" value="GAUT014570"/>
</dbReference>
<keyword evidence="2" id="KW-1185">Reference proteome</keyword>
<name>A0A1A9UT75_GLOAU</name>
<dbReference type="VEuPathDB" id="VectorBase:GAUT014570"/>
<evidence type="ECO:0000313" key="1">
    <source>
        <dbReference type="EnsemblMetazoa" id="GAUT014570-PA"/>
    </source>
</evidence>
<organism evidence="1 2">
    <name type="scientific">Glossina austeni</name>
    <name type="common">Savannah tsetse fly</name>
    <dbReference type="NCBI Taxonomy" id="7395"/>
    <lineage>
        <taxon>Eukaryota</taxon>
        <taxon>Metazoa</taxon>
        <taxon>Ecdysozoa</taxon>
        <taxon>Arthropoda</taxon>
        <taxon>Hexapoda</taxon>
        <taxon>Insecta</taxon>
        <taxon>Pterygota</taxon>
        <taxon>Neoptera</taxon>
        <taxon>Endopterygota</taxon>
        <taxon>Diptera</taxon>
        <taxon>Brachycera</taxon>
        <taxon>Muscomorpha</taxon>
        <taxon>Hippoboscoidea</taxon>
        <taxon>Glossinidae</taxon>
        <taxon>Glossina</taxon>
    </lineage>
</organism>
<accession>A0A1A9UT75</accession>
<dbReference type="AlphaFoldDB" id="A0A1A9UT75"/>
<proteinExistence type="predicted"/>
<protein>
    <submittedName>
        <fullName evidence="1">Uncharacterized protein</fullName>
    </submittedName>
</protein>
<sequence length="130" mass="15666">MYTIQDETLTPSAYSLSWLSRIINLIENVSAMIKVLELKYQHDRPVDFTHSKIRIDDRFSSISVKRLLLMVTSAKDLLQLIRSIRWDNYWYLVMHMKNHAYKDILYKATDVTREWFFKNIAKRHRNESQV</sequence>
<reference evidence="1" key="1">
    <citation type="submission" date="2020-05" db="UniProtKB">
        <authorList>
            <consortium name="EnsemblMetazoa"/>
        </authorList>
    </citation>
    <scope>IDENTIFICATION</scope>
    <source>
        <strain evidence="1">TTRI</strain>
    </source>
</reference>